<geneLocation type="plasmid" evidence="1">
    <name>unnamed</name>
</geneLocation>
<dbReference type="EMBL" id="UAVU01000009">
    <property type="protein sequence ID" value="SQC92031.1"/>
    <property type="molecule type" value="Genomic_DNA"/>
</dbReference>
<evidence type="ECO:0000313" key="2">
    <source>
        <dbReference type="EMBL" id="SQC92031.1"/>
    </source>
</evidence>
<evidence type="ECO:0000313" key="3">
    <source>
        <dbReference type="Proteomes" id="UP000217979"/>
    </source>
</evidence>
<dbReference type="Proteomes" id="UP000217979">
    <property type="component" value="Plasmid unnamed"/>
</dbReference>
<reference evidence="1 3" key="1">
    <citation type="submission" date="2017-09" db="EMBL/GenBank/DDBJ databases">
        <title>FDA dAtabase for Regulatory Grade micrObial Sequences (FDA-ARGOS): Supporting development and validation of Infectious Disease Dx tests.</title>
        <authorList>
            <person name="Minogue T."/>
            <person name="Wolcott M."/>
            <person name="Wasieloski L."/>
            <person name="Aguilar W."/>
            <person name="Moore D."/>
            <person name="Tallon L."/>
            <person name="Sadzewicz L."/>
            <person name="Ott S."/>
            <person name="Zhao X."/>
            <person name="Nagaraj S."/>
            <person name="Vavikolanu K."/>
            <person name="Aluvathingal J."/>
            <person name="Nadendla S."/>
            <person name="Sichtig H."/>
        </authorList>
    </citation>
    <scope>NUCLEOTIDE SEQUENCE [LARGE SCALE GENOMIC DNA]</scope>
    <source>
        <strain evidence="1 3">FDAARGOS_392</strain>
        <plasmid evidence="3">Plasmid unnamed</plasmid>
        <plasmid evidence="1">unnamed</plasmid>
    </source>
</reference>
<accession>A0A291E648</accession>
<keyword evidence="1" id="KW-0614">Plasmid</keyword>
<dbReference type="Proteomes" id="UP000251197">
    <property type="component" value="Unassembled WGS sequence"/>
</dbReference>
<evidence type="ECO:0000313" key="1">
    <source>
        <dbReference type="EMBL" id="ATF95521.1"/>
    </source>
</evidence>
<dbReference type="AlphaFoldDB" id="A0A291E648"/>
<name>A0A291E648_9ENTR</name>
<protein>
    <submittedName>
        <fullName evidence="1">Uncharacterized protein</fullName>
    </submittedName>
</protein>
<organism evidence="1 3">
    <name type="scientific">Cedecea neteri</name>
    <dbReference type="NCBI Taxonomy" id="158822"/>
    <lineage>
        <taxon>Bacteria</taxon>
        <taxon>Pseudomonadati</taxon>
        <taxon>Pseudomonadota</taxon>
        <taxon>Gammaproteobacteria</taxon>
        <taxon>Enterobacterales</taxon>
        <taxon>Enterobacteriaceae</taxon>
        <taxon>Cedecea</taxon>
    </lineage>
</organism>
<sequence length="180" mass="20091">MKKYINKIRLLVLLLIIGFYSWLRTPSSDWNVSVTDDAFSDAKSVKIETSHGPNTLILVCTPEEVKVEFGSNGKPFQLSPDVGVLSFRIDGGQPVKVTGVLWQTRDNYSYVQMSTKGDEDESSGINHLLYQLHSANADVIVGFRGMSENMEEKFGVRGVTKATNEFITECKITLKSDHPE</sequence>
<dbReference type="RefSeq" id="WP_061276996.1">
    <property type="nucleotide sequence ID" value="NZ_CP023526.1"/>
</dbReference>
<proteinExistence type="predicted"/>
<evidence type="ECO:0000313" key="4">
    <source>
        <dbReference type="Proteomes" id="UP000251197"/>
    </source>
</evidence>
<gene>
    <name evidence="1" type="ORF">CO704_25990</name>
    <name evidence="2" type="ORF">NCTC12120_05216</name>
</gene>
<reference evidence="2 4" key="2">
    <citation type="submission" date="2018-06" db="EMBL/GenBank/DDBJ databases">
        <authorList>
            <consortium name="Pathogen Informatics"/>
            <person name="Doyle S."/>
        </authorList>
    </citation>
    <scope>NUCLEOTIDE SEQUENCE [LARGE SCALE GENOMIC DNA]</scope>
    <source>
        <strain evidence="2 4">NCTC12120</strain>
    </source>
</reference>
<dbReference type="EMBL" id="CP023526">
    <property type="protein sequence ID" value="ATF95521.1"/>
    <property type="molecule type" value="Genomic_DNA"/>
</dbReference>